<dbReference type="PANTHER" id="PTHR32438:SF5">
    <property type="entry name" value="4-ALPHA-GLUCANOTRANSFERASE DPE1, CHLOROPLASTIC_AMYLOPLASTIC"/>
    <property type="match status" value="1"/>
</dbReference>
<dbReference type="InterPro" id="IPR003385">
    <property type="entry name" value="Glyco_hydro_77"/>
</dbReference>
<evidence type="ECO:0000256" key="6">
    <source>
        <dbReference type="ARBA" id="ARBA00022679"/>
    </source>
</evidence>
<dbReference type="GO" id="GO:0004134">
    <property type="term" value="F:4-alpha-glucanotransferase activity"/>
    <property type="evidence" value="ECO:0007669"/>
    <property type="project" value="UniProtKB-EC"/>
</dbReference>
<evidence type="ECO:0000256" key="8">
    <source>
        <dbReference type="ARBA" id="ARBA00031423"/>
    </source>
</evidence>
<evidence type="ECO:0000256" key="4">
    <source>
        <dbReference type="ARBA" id="ARBA00020295"/>
    </source>
</evidence>
<gene>
    <name evidence="11" type="primary">malQ</name>
    <name evidence="11" type="ORF">IAA16_04885</name>
</gene>
<reference evidence="11" key="2">
    <citation type="submission" date="2021-04" db="EMBL/GenBank/DDBJ databases">
        <authorList>
            <person name="Gilroy R."/>
        </authorList>
    </citation>
    <scope>NUCLEOTIDE SEQUENCE</scope>
    <source>
        <strain evidence="11">Gambia15-2214</strain>
    </source>
</reference>
<name>A0A9E2L357_9SPIR</name>
<evidence type="ECO:0000256" key="1">
    <source>
        <dbReference type="ARBA" id="ARBA00000439"/>
    </source>
</evidence>
<dbReference type="InterPro" id="IPR017853">
    <property type="entry name" value="GH"/>
</dbReference>
<dbReference type="EMBL" id="JAHLFV010000115">
    <property type="protein sequence ID" value="MBU3849882.1"/>
    <property type="molecule type" value="Genomic_DNA"/>
</dbReference>
<dbReference type="Gene3D" id="3.20.20.80">
    <property type="entry name" value="Glycosidases"/>
    <property type="match status" value="1"/>
</dbReference>
<evidence type="ECO:0000313" key="11">
    <source>
        <dbReference type="EMBL" id="MBU3849882.1"/>
    </source>
</evidence>
<accession>A0A9E2L357</accession>
<evidence type="ECO:0000256" key="2">
    <source>
        <dbReference type="ARBA" id="ARBA00005684"/>
    </source>
</evidence>
<dbReference type="GO" id="GO:0005975">
    <property type="term" value="P:carbohydrate metabolic process"/>
    <property type="evidence" value="ECO:0007669"/>
    <property type="project" value="InterPro"/>
</dbReference>
<dbReference type="NCBIfam" id="NF011080">
    <property type="entry name" value="PRK14508.1-3"/>
    <property type="match status" value="1"/>
</dbReference>
<evidence type="ECO:0000256" key="10">
    <source>
        <dbReference type="RuleBase" id="RU361207"/>
    </source>
</evidence>
<evidence type="ECO:0000256" key="3">
    <source>
        <dbReference type="ARBA" id="ARBA00012560"/>
    </source>
</evidence>
<comment type="similarity">
    <text evidence="2 10">Belongs to the disproportionating enzyme family.</text>
</comment>
<protein>
    <recommendedName>
        <fullName evidence="4 10">4-alpha-glucanotransferase</fullName>
        <ecNumber evidence="3 10">2.4.1.25</ecNumber>
    </recommendedName>
    <alternativeName>
        <fullName evidence="8 10">Amylomaltase</fullName>
    </alternativeName>
    <alternativeName>
        <fullName evidence="9 10">Disproportionating enzyme</fullName>
    </alternativeName>
</protein>
<dbReference type="AlphaFoldDB" id="A0A9E2L357"/>
<dbReference type="NCBIfam" id="TIGR00217">
    <property type="entry name" value="malQ"/>
    <property type="match status" value="1"/>
</dbReference>
<keyword evidence="5 10" id="KW-0328">Glycosyltransferase</keyword>
<proteinExistence type="inferred from homology"/>
<evidence type="ECO:0000256" key="9">
    <source>
        <dbReference type="ARBA" id="ARBA00031501"/>
    </source>
</evidence>
<comment type="caution">
    <text evidence="11">The sequence shown here is derived from an EMBL/GenBank/DDBJ whole genome shotgun (WGS) entry which is preliminary data.</text>
</comment>
<evidence type="ECO:0000256" key="7">
    <source>
        <dbReference type="ARBA" id="ARBA00023277"/>
    </source>
</evidence>
<evidence type="ECO:0000256" key="5">
    <source>
        <dbReference type="ARBA" id="ARBA00022676"/>
    </source>
</evidence>
<sequence length="524" mass="59230">MTVERKSGILLHPTCLPNTPGIGTIGKEAYKFVDWLEKSGQTLWQILPLGPTGYGDSPYASFSTFAGNPLMVDLDDLVLRGWGEANCIVPPDYISCEGPIDFGSVVWWKIPVLKSCAEYFLQKASAQDKKLFKDFVKKQGYWLDNYALFMSIKEFYDKKAQEEDKFGAMWSNYWPKELATCKEDALNEWKEHNKQSIEIQKVIQFFFFTQWAALKKYANEKGILIIGDIPIFVAADSADVWANQSLFQLDEEGQAKAVAGVPPDYFSATGQLWGNPLYDWEAMAKTKYEWWISRIKATLALVDYIRIDHFRGFEAYWSVPAGETTAINGKWVPGPDHELFKVIKKKLGDIPIIAEDLGLITEGVQKLRDDFNLPGMKVIQFAFDLNEAGSGGFVNPFLPHMYTENCVAYTGTHDNETMVGWLDQASEEEIALVKKYVNAPEQCSNKDLGLLLVRAGIASVAKFAIFPLQDLYGIGHEGRINTPSTSDGKNWIWRMSSDLLDDKTALWLKDICNLYGRNIKKVEE</sequence>
<comment type="catalytic activity">
    <reaction evidence="1 10">
        <text>Transfers a segment of a (1-&gt;4)-alpha-D-glucan to a new position in an acceptor, which may be glucose or a (1-&gt;4)-alpha-D-glucan.</text>
        <dbReference type="EC" id="2.4.1.25"/>
    </reaction>
</comment>
<dbReference type="PANTHER" id="PTHR32438">
    <property type="entry name" value="4-ALPHA-GLUCANOTRANSFERASE DPE1, CHLOROPLASTIC/AMYLOPLASTIC"/>
    <property type="match status" value="1"/>
</dbReference>
<keyword evidence="6 10" id="KW-0808">Transferase</keyword>
<keyword evidence="7 10" id="KW-0119">Carbohydrate metabolism</keyword>
<organism evidence="11 12">
    <name type="scientific">Candidatus Treponema excrementipullorum</name>
    <dbReference type="NCBI Taxonomy" id="2838768"/>
    <lineage>
        <taxon>Bacteria</taxon>
        <taxon>Pseudomonadati</taxon>
        <taxon>Spirochaetota</taxon>
        <taxon>Spirochaetia</taxon>
        <taxon>Spirochaetales</taxon>
        <taxon>Treponemataceae</taxon>
        <taxon>Treponema</taxon>
    </lineage>
</organism>
<dbReference type="SUPFAM" id="SSF51445">
    <property type="entry name" value="(Trans)glycosidases"/>
    <property type="match status" value="1"/>
</dbReference>
<dbReference type="Proteomes" id="UP000823914">
    <property type="component" value="Unassembled WGS sequence"/>
</dbReference>
<dbReference type="EC" id="2.4.1.25" evidence="3 10"/>
<evidence type="ECO:0000313" key="12">
    <source>
        <dbReference type="Proteomes" id="UP000823914"/>
    </source>
</evidence>
<dbReference type="Pfam" id="PF02446">
    <property type="entry name" value="Glyco_hydro_77"/>
    <property type="match status" value="1"/>
</dbReference>
<reference evidence="11" key="1">
    <citation type="journal article" date="2021" name="PeerJ">
        <title>Extensive microbial diversity within the chicken gut microbiome revealed by metagenomics and culture.</title>
        <authorList>
            <person name="Gilroy R."/>
            <person name="Ravi A."/>
            <person name="Getino M."/>
            <person name="Pursley I."/>
            <person name="Horton D.L."/>
            <person name="Alikhan N.F."/>
            <person name="Baker D."/>
            <person name="Gharbi K."/>
            <person name="Hall N."/>
            <person name="Watson M."/>
            <person name="Adriaenssens E.M."/>
            <person name="Foster-Nyarko E."/>
            <person name="Jarju S."/>
            <person name="Secka A."/>
            <person name="Antonio M."/>
            <person name="Oren A."/>
            <person name="Chaudhuri R.R."/>
            <person name="La Ragione R."/>
            <person name="Hildebrand F."/>
            <person name="Pallen M.J."/>
        </authorList>
    </citation>
    <scope>NUCLEOTIDE SEQUENCE</scope>
    <source>
        <strain evidence="11">Gambia15-2214</strain>
    </source>
</reference>